<evidence type="ECO:0000256" key="1">
    <source>
        <dbReference type="SAM" id="MobiDB-lite"/>
    </source>
</evidence>
<dbReference type="EMBL" id="PGCI01000192">
    <property type="protein sequence ID" value="PLW34705.1"/>
    <property type="molecule type" value="Genomic_DNA"/>
</dbReference>
<gene>
    <name evidence="2" type="ORF">PCASD_19490</name>
</gene>
<protein>
    <submittedName>
        <fullName evidence="2">Uncharacterized protein</fullName>
    </submittedName>
</protein>
<accession>A0A2N5UAE9</accession>
<evidence type="ECO:0000313" key="3">
    <source>
        <dbReference type="Proteomes" id="UP000235392"/>
    </source>
</evidence>
<organism evidence="2 3">
    <name type="scientific">Puccinia coronata f. sp. avenae</name>
    <dbReference type="NCBI Taxonomy" id="200324"/>
    <lineage>
        <taxon>Eukaryota</taxon>
        <taxon>Fungi</taxon>
        <taxon>Dikarya</taxon>
        <taxon>Basidiomycota</taxon>
        <taxon>Pucciniomycotina</taxon>
        <taxon>Pucciniomycetes</taxon>
        <taxon>Pucciniales</taxon>
        <taxon>Pucciniaceae</taxon>
        <taxon>Puccinia</taxon>
    </lineage>
</organism>
<proteinExistence type="predicted"/>
<feature type="compositionally biased region" description="Pro residues" evidence="1">
    <location>
        <begin position="71"/>
        <end position="85"/>
    </location>
</feature>
<sequence length="507" mass="55899">MSTCRSSSSLLPFKDNPKAIICDSNAAKRSAAHLVGRLHHFVQQRAAQSRLPPLPPLPPPPAQPADAPAPSLLPRPVTPLPPAVEPPAFSTPPQFKVTPFYPPNSLPSPFLRPLPTRPTMSTQPNDDKPDYLQMLTETQHNQLLQAQQDRAASAKRMTRFAEASARRIARLEEAILLMSTKHQASPENRHAAALTSDDRVNLQRFCTTNGPLYSGLFHNMEQFLNWVNAVQIFLTSKGVSHNTDKIRIVGSLLRESFASFCTIQTLVNFDGNLTNLGDERPVIISDLELAETVVYSLPTELKVLVKNHKVLLKRPFKYTDFESRTQLFYDGLPCKNVFAQQTAGGLTQSTSTSVTRMLRDDTIWRVHSFLDSQGRCHHFKKRCGSVPGSCPSSLNWAYVEVPLAFITPPKPSDYKPPKAWAPPSSGAGKPTQAPAGWAPAKVLVSAIENNSVCPDLDAASVASFATIDKELRLTREEQYVSPPPSDWIILLFQCGDISLRALVDTSS</sequence>
<feature type="region of interest" description="Disordered" evidence="1">
    <location>
        <begin position="44"/>
        <end position="91"/>
    </location>
</feature>
<comment type="caution">
    <text evidence="2">The sequence shown here is derived from an EMBL/GenBank/DDBJ whole genome shotgun (WGS) entry which is preliminary data.</text>
</comment>
<dbReference type="AlphaFoldDB" id="A0A2N5UAE9"/>
<name>A0A2N5UAE9_9BASI</name>
<reference evidence="2 3" key="1">
    <citation type="submission" date="2017-11" db="EMBL/GenBank/DDBJ databases">
        <title>De novo assembly and phasing of dikaryotic genomes from two isolates of Puccinia coronata f. sp. avenae, the causal agent of oat crown rust.</title>
        <authorList>
            <person name="Miller M.E."/>
            <person name="Zhang Y."/>
            <person name="Omidvar V."/>
            <person name="Sperschneider J."/>
            <person name="Schwessinger B."/>
            <person name="Raley C."/>
            <person name="Palmer J.M."/>
            <person name="Garnica D."/>
            <person name="Upadhyaya N."/>
            <person name="Rathjen J."/>
            <person name="Taylor J.M."/>
            <person name="Park R.F."/>
            <person name="Dodds P.N."/>
            <person name="Hirsch C.D."/>
            <person name="Kianian S.F."/>
            <person name="Figueroa M."/>
        </authorList>
    </citation>
    <scope>NUCLEOTIDE SEQUENCE [LARGE SCALE GENOMIC DNA]</scope>
    <source>
        <strain evidence="2">12SD80</strain>
    </source>
</reference>
<dbReference type="Proteomes" id="UP000235392">
    <property type="component" value="Unassembled WGS sequence"/>
</dbReference>
<feature type="compositionally biased region" description="Pro residues" evidence="1">
    <location>
        <begin position="52"/>
        <end position="63"/>
    </location>
</feature>
<evidence type="ECO:0000313" key="2">
    <source>
        <dbReference type="EMBL" id="PLW34705.1"/>
    </source>
</evidence>